<comment type="catalytic activity">
    <reaction evidence="1">
        <text>a 2'-deoxyribonucleoside 5'-phosphate + H2O = a 2'-deoxyribonucleoside + phosphate</text>
        <dbReference type="Rhea" id="RHEA:36167"/>
        <dbReference type="ChEBI" id="CHEBI:15377"/>
        <dbReference type="ChEBI" id="CHEBI:18274"/>
        <dbReference type="ChEBI" id="CHEBI:43474"/>
        <dbReference type="ChEBI" id="CHEBI:65317"/>
        <dbReference type="EC" id="3.1.3.89"/>
    </reaction>
</comment>
<comment type="cofactor">
    <cofactor evidence="3">
        <name>Co(2+)</name>
        <dbReference type="ChEBI" id="CHEBI:48828"/>
    </cofactor>
</comment>
<dbReference type="InterPro" id="IPR006674">
    <property type="entry name" value="HD_domain"/>
</dbReference>
<dbReference type="EC" id="3.1.3.89" evidence="5"/>
<comment type="cofactor">
    <cofactor evidence="2">
        <name>Mn(2+)</name>
        <dbReference type="ChEBI" id="CHEBI:29035"/>
    </cofactor>
</comment>
<dbReference type="SMART" id="SM00471">
    <property type="entry name" value="HDc"/>
    <property type="match status" value="1"/>
</dbReference>
<keyword evidence="10" id="KW-1185">Reference proteome</keyword>
<dbReference type="SUPFAM" id="SSF109604">
    <property type="entry name" value="HD-domain/PDEase-like"/>
    <property type="match status" value="1"/>
</dbReference>
<dbReference type="Pfam" id="PF13023">
    <property type="entry name" value="HD_3"/>
    <property type="match status" value="1"/>
</dbReference>
<dbReference type="GO" id="GO:0002953">
    <property type="term" value="F:5'-deoxynucleotidase activity"/>
    <property type="evidence" value="ECO:0007669"/>
    <property type="project" value="UniProtKB-EC"/>
</dbReference>
<evidence type="ECO:0000256" key="5">
    <source>
        <dbReference type="ARBA" id="ARBA00012964"/>
    </source>
</evidence>
<dbReference type="GO" id="GO:0005737">
    <property type="term" value="C:cytoplasm"/>
    <property type="evidence" value="ECO:0007669"/>
    <property type="project" value="TreeGrafter"/>
</dbReference>
<dbReference type="EMBL" id="FWFK01000002">
    <property type="protein sequence ID" value="SLN29633.1"/>
    <property type="molecule type" value="Genomic_DNA"/>
</dbReference>
<comment type="subunit">
    <text evidence="4">Homodimer.</text>
</comment>
<dbReference type="GO" id="GO:0046872">
    <property type="term" value="F:metal ion binding"/>
    <property type="evidence" value="ECO:0007669"/>
    <property type="project" value="UniProtKB-KW"/>
</dbReference>
<dbReference type="AlphaFoldDB" id="A0A1X6YS82"/>
<dbReference type="InterPro" id="IPR039356">
    <property type="entry name" value="YfbR/HDDC2"/>
</dbReference>
<dbReference type="Proteomes" id="UP000193570">
    <property type="component" value="Unassembled WGS sequence"/>
</dbReference>
<sequence length="184" mass="20141">MAFLAEADRLKGVERATHALGGARAENSAEHSWHVALYALILSDHAEAPVDRDRVVRMLLLHDLVEIDAGDAPIFADGDAGALAESEAAAADRIFGLLPAAQATEMRALWEEFEAAETPEARFAKAIDRFQPPNQNLAADGGSWRSYGVTEDTFERRVAQVITRGAPSLIEWLWPKVRAVLNRL</sequence>
<name>A0A1X6YS82_9RHOB</name>
<protein>
    <recommendedName>
        <fullName evidence="5">5'-deoxynucleotidase</fullName>
        <ecNumber evidence="5">3.1.3.89</ecNumber>
    </recommendedName>
</protein>
<evidence type="ECO:0000256" key="6">
    <source>
        <dbReference type="ARBA" id="ARBA00022723"/>
    </source>
</evidence>
<evidence type="ECO:0000256" key="7">
    <source>
        <dbReference type="ARBA" id="ARBA00022801"/>
    </source>
</evidence>
<accession>A0A1X6YS82</accession>
<evidence type="ECO:0000313" key="9">
    <source>
        <dbReference type="EMBL" id="SLN29633.1"/>
    </source>
</evidence>
<dbReference type="PANTHER" id="PTHR11845">
    <property type="entry name" value="5'-DEOXYNUCLEOTIDASE HDDC2"/>
    <property type="match status" value="1"/>
</dbReference>
<dbReference type="PANTHER" id="PTHR11845:SF13">
    <property type="entry name" value="5'-DEOXYNUCLEOTIDASE HDDC2"/>
    <property type="match status" value="1"/>
</dbReference>
<evidence type="ECO:0000256" key="4">
    <source>
        <dbReference type="ARBA" id="ARBA00011738"/>
    </source>
</evidence>
<reference evidence="9 10" key="1">
    <citation type="submission" date="2017-03" db="EMBL/GenBank/DDBJ databases">
        <authorList>
            <person name="Afonso C.L."/>
            <person name="Miller P.J."/>
            <person name="Scott M.A."/>
            <person name="Spackman E."/>
            <person name="Goraichik I."/>
            <person name="Dimitrov K.M."/>
            <person name="Suarez D.L."/>
            <person name="Swayne D.E."/>
        </authorList>
    </citation>
    <scope>NUCLEOTIDE SEQUENCE [LARGE SCALE GENOMIC DNA]</scope>
    <source>
        <strain evidence="9 10">CECT 8625</strain>
    </source>
</reference>
<dbReference type="Gene3D" id="1.10.3210.10">
    <property type="entry name" value="Hypothetical protein af1432"/>
    <property type="match status" value="1"/>
</dbReference>
<feature type="domain" description="HD/PDEase" evidence="8">
    <location>
        <begin position="24"/>
        <end position="142"/>
    </location>
</feature>
<keyword evidence="6" id="KW-0479">Metal-binding</keyword>
<evidence type="ECO:0000259" key="8">
    <source>
        <dbReference type="SMART" id="SM00471"/>
    </source>
</evidence>
<gene>
    <name evidence="9" type="ORF">ROJ8625_01295</name>
</gene>
<evidence type="ECO:0000256" key="1">
    <source>
        <dbReference type="ARBA" id="ARBA00001638"/>
    </source>
</evidence>
<organism evidence="9 10">
    <name type="scientific">Roseivivax jejudonensis</name>
    <dbReference type="NCBI Taxonomy" id="1529041"/>
    <lineage>
        <taxon>Bacteria</taxon>
        <taxon>Pseudomonadati</taxon>
        <taxon>Pseudomonadota</taxon>
        <taxon>Alphaproteobacteria</taxon>
        <taxon>Rhodobacterales</taxon>
        <taxon>Roseobacteraceae</taxon>
        <taxon>Roseivivax</taxon>
    </lineage>
</organism>
<evidence type="ECO:0000313" key="10">
    <source>
        <dbReference type="Proteomes" id="UP000193570"/>
    </source>
</evidence>
<evidence type="ECO:0000256" key="2">
    <source>
        <dbReference type="ARBA" id="ARBA00001936"/>
    </source>
</evidence>
<proteinExistence type="predicted"/>
<keyword evidence="7" id="KW-0378">Hydrolase</keyword>
<dbReference type="InterPro" id="IPR003607">
    <property type="entry name" value="HD/PDEase_dom"/>
</dbReference>
<evidence type="ECO:0000256" key="3">
    <source>
        <dbReference type="ARBA" id="ARBA00001941"/>
    </source>
</evidence>